<feature type="domain" description="Cyclodeaminase/cyclohydrolase" evidence="2">
    <location>
        <begin position="7"/>
        <end position="187"/>
    </location>
</feature>
<feature type="coiled-coil region" evidence="1">
    <location>
        <begin position="179"/>
        <end position="206"/>
    </location>
</feature>
<reference evidence="3 4" key="1">
    <citation type="journal article" date="2011" name="EMBO J.">
        <title>Structural diversity of bacterial flagellar motors.</title>
        <authorList>
            <person name="Chen S."/>
            <person name="Beeby M."/>
            <person name="Murphy G.E."/>
            <person name="Leadbetter J.R."/>
            <person name="Hendrixson D.R."/>
            <person name="Briegel A."/>
            <person name="Li Z."/>
            <person name="Shi J."/>
            <person name="Tocheva E.I."/>
            <person name="Muller A."/>
            <person name="Dobro M.J."/>
            <person name="Jensen G.J."/>
        </authorList>
    </citation>
    <scope>NUCLEOTIDE SEQUENCE [LARGE SCALE GENOMIC DNA]</scope>
    <source>
        <strain evidence="3 4">DSM 6540</strain>
    </source>
</reference>
<keyword evidence="1" id="KW-0175">Coiled coil</keyword>
<accession>F7NDM9</accession>
<dbReference type="STRING" id="1009370.ALO_00680"/>
<gene>
    <name evidence="3" type="ORF">ALO_00680</name>
</gene>
<organism evidence="3 4">
    <name type="scientific">Acetonema longum DSM 6540</name>
    <dbReference type="NCBI Taxonomy" id="1009370"/>
    <lineage>
        <taxon>Bacteria</taxon>
        <taxon>Bacillati</taxon>
        <taxon>Bacillota</taxon>
        <taxon>Negativicutes</taxon>
        <taxon>Acetonemataceae</taxon>
        <taxon>Acetonema</taxon>
    </lineage>
</organism>
<dbReference type="AlphaFoldDB" id="F7NDM9"/>
<comment type="caution">
    <text evidence="3">The sequence shown here is derived from an EMBL/GenBank/DDBJ whole genome shotgun (WGS) entry which is preliminary data.</text>
</comment>
<dbReference type="Gene3D" id="1.20.120.680">
    <property type="entry name" value="Formiminotetrahydrofolate cyclodeaminase monomer, up-and-down helical bundle"/>
    <property type="match status" value="1"/>
</dbReference>
<dbReference type="InterPro" id="IPR036178">
    <property type="entry name" value="Formintransfe-cycloase-like_sf"/>
</dbReference>
<evidence type="ECO:0000313" key="4">
    <source>
        <dbReference type="Proteomes" id="UP000003240"/>
    </source>
</evidence>
<protein>
    <submittedName>
        <fullName evidence="3">Methenyltetrahydrofolate cyclohydrolase</fullName>
    </submittedName>
</protein>
<sequence>MMLIDKTVQGFITELASDSSAPGGGSVAALSASLGGALAIMVCRLTVNSEKHAAVHTEMAAVLNQAQAVTASLTRYIDEDTQAFNQVMAAYKLPKATDAEKQARSQKIQESTKQATILPLQVAEEALKVMELAAKTLEYGNPHAASDAAVAGLMAYAGLRGALYNVAINLPGIKDQAFADNVRAKAAAVRQQADKLNQQLESIGKEKLD</sequence>
<evidence type="ECO:0000313" key="3">
    <source>
        <dbReference type="EMBL" id="EGO65891.1"/>
    </source>
</evidence>
<keyword evidence="3" id="KW-0378">Hydrolase</keyword>
<proteinExistence type="predicted"/>
<dbReference type="GO" id="GO:0016787">
    <property type="term" value="F:hydrolase activity"/>
    <property type="evidence" value="ECO:0007669"/>
    <property type="project" value="UniProtKB-KW"/>
</dbReference>
<evidence type="ECO:0000256" key="1">
    <source>
        <dbReference type="SAM" id="Coils"/>
    </source>
</evidence>
<dbReference type="eggNOG" id="COG3404">
    <property type="taxonomic scope" value="Bacteria"/>
</dbReference>
<dbReference type="Pfam" id="PF04961">
    <property type="entry name" value="FTCD_C"/>
    <property type="match status" value="1"/>
</dbReference>
<dbReference type="InterPro" id="IPR007044">
    <property type="entry name" value="Cyclodeamin/CycHdrlase"/>
</dbReference>
<name>F7NDM9_9FIRM</name>
<dbReference type="EMBL" id="AFGF01000007">
    <property type="protein sequence ID" value="EGO65891.1"/>
    <property type="molecule type" value="Genomic_DNA"/>
</dbReference>
<keyword evidence="4" id="KW-1185">Reference proteome</keyword>
<evidence type="ECO:0000259" key="2">
    <source>
        <dbReference type="Pfam" id="PF04961"/>
    </source>
</evidence>
<dbReference type="RefSeq" id="WP_004573050.1">
    <property type="nucleotide sequence ID" value="NZ_AFGF01000007.1"/>
</dbReference>
<dbReference type="Proteomes" id="UP000003240">
    <property type="component" value="Unassembled WGS sequence"/>
</dbReference>
<dbReference type="SUPFAM" id="SSF101262">
    <property type="entry name" value="Methenyltetrahydrofolate cyclohydrolase-like"/>
    <property type="match status" value="1"/>
</dbReference>